<dbReference type="Gene3D" id="3.40.50.11040">
    <property type="match status" value="1"/>
</dbReference>
<keyword evidence="12" id="KW-1185">Reference proteome</keyword>
<dbReference type="InterPro" id="IPR024914">
    <property type="entry name" value="tRNA_acetyltr_TmcA"/>
</dbReference>
<dbReference type="Pfam" id="PF05127">
    <property type="entry name" value="NAT10_TcmA_helicase"/>
    <property type="match status" value="1"/>
</dbReference>
<dbReference type="InterPro" id="IPR007807">
    <property type="entry name" value="TcmA/NAT10_helicase"/>
</dbReference>
<keyword evidence="4 9" id="KW-0819">tRNA processing</keyword>
<dbReference type="RefSeq" id="WP_327617353.1">
    <property type="nucleotide sequence ID" value="NZ_JAYWTM010000004.1"/>
</dbReference>
<sequence length="689" mass="77280">MDSLFSDFVDSQRRQRRSGVRRLMVLSGESDWCEAQALTLRHQLDGDWLWVGPRPPQGVTPLPAGKVRNLLGQEFTHAIFDARRGLDVEAWAMLAGTLRAGSWLILMAPEWQAWATRPDEDSLRWSESPQPLPAPRFIRHLQRHLLADDEVAIWRQGSEPFVGPLRRRPDWRPAADAPTAQQRHILRQLSAAPPGVYVVTAPRGRGKSALAGMLTRRCTGACWVSAPSRTASDVLRHHARGDIQFWAPDALLEHCRRHPRPTVEWLLIDEAAAIPSSLLMALLPHFPRILLTTTVQGYEGTGRGFLLKFCAALPRWRAFTLDEPLRWAHHDPLERVLDNALLFAEPYDAGYDGDPAVVELREENADDWLAHPQRLRQCYALLCSAHYRTSPLDLRRLLDAPGMRVCSAGVSGSPRGVLWMVNEGGLSATLAHEVWAGRRRPRGNLVAQSLAAHGGQWMAPMLRSRRISRIAIAASCRRRGIGRALVAFQQQMAQRQGMDYLSVSFGYQPDLAAFWRACGFQLVRIGSHLEASSGCYSAMALLPLSAEGRLLAERATRQLARDWRWLRRIIPLDLSLPLDETTDLDREDWRALAGFAFAHRPMEPSLAALCRLTLASALTLPALRLLVDTPLDSERMAKTLGLPGKKALLQRWRAETAEALYRRDSAACARWRHWAQGERPEPPANSVLA</sequence>
<evidence type="ECO:0000256" key="2">
    <source>
        <dbReference type="ARBA" id="ARBA00022555"/>
    </source>
</evidence>
<name>A0ABU6JNC7_9GAMM</name>
<dbReference type="SUPFAM" id="SSF55729">
    <property type="entry name" value="Acyl-CoA N-acyltransferases (Nat)"/>
    <property type="match status" value="1"/>
</dbReference>
<dbReference type="Gene3D" id="3.40.50.300">
    <property type="entry name" value="P-loop containing nucleotide triphosphate hydrolases"/>
    <property type="match status" value="1"/>
</dbReference>
<dbReference type="PANTHER" id="PTHR10925">
    <property type="entry name" value="N-ACETYLTRANSFERASE 10"/>
    <property type="match status" value="1"/>
</dbReference>
<keyword evidence="8 9" id="KW-0012">Acyltransferase</keyword>
<feature type="binding site" evidence="9">
    <location>
        <position position="326"/>
    </location>
    <ligand>
        <name>ATP</name>
        <dbReference type="ChEBI" id="CHEBI:30616"/>
    </ligand>
</feature>
<comment type="function">
    <text evidence="9">Catalyzes the formation of N(4)-acetylcytidine (ac(4)C) at the wobble position of tRNA(Met), by using acetyl-CoA as an acetyl donor and ATP (or GTP).</text>
</comment>
<gene>
    <name evidence="9" type="primary">tmcA</name>
    <name evidence="11" type="ORF">VSX58_06335</name>
</gene>
<evidence type="ECO:0000259" key="10">
    <source>
        <dbReference type="PROSITE" id="PS51186"/>
    </source>
</evidence>
<keyword evidence="3 9" id="KW-0808">Transferase</keyword>
<evidence type="ECO:0000256" key="9">
    <source>
        <dbReference type="HAMAP-Rule" id="MF_01886"/>
    </source>
</evidence>
<dbReference type="InterPro" id="IPR016181">
    <property type="entry name" value="Acyl_CoA_acyltransferase"/>
</dbReference>
<evidence type="ECO:0000256" key="7">
    <source>
        <dbReference type="ARBA" id="ARBA00022884"/>
    </source>
</evidence>
<dbReference type="GO" id="GO:0016746">
    <property type="term" value="F:acyltransferase activity"/>
    <property type="evidence" value="ECO:0007669"/>
    <property type="project" value="UniProtKB-KW"/>
</dbReference>
<evidence type="ECO:0000313" key="12">
    <source>
        <dbReference type="Proteomes" id="UP001309705"/>
    </source>
</evidence>
<evidence type="ECO:0000256" key="3">
    <source>
        <dbReference type="ARBA" id="ARBA00022679"/>
    </source>
</evidence>
<comment type="similarity">
    <text evidence="9">Belongs to the TmcA family.</text>
</comment>
<evidence type="ECO:0000256" key="1">
    <source>
        <dbReference type="ARBA" id="ARBA00022490"/>
    </source>
</evidence>
<accession>A0ABU6JNC7</accession>
<dbReference type="SUPFAM" id="SSF52540">
    <property type="entry name" value="P-loop containing nucleoside triphosphate hydrolases"/>
    <property type="match status" value="1"/>
</dbReference>
<keyword evidence="1 9" id="KW-0963">Cytoplasm</keyword>
<dbReference type="Pfam" id="PF13718">
    <property type="entry name" value="GNAT_acetyltr_2"/>
    <property type="match status" value="1"/>
</dbReference>
<dbReference type="InterPro" id="IPR000182">
    <property type="entry name" value="GNAT_dom"/>
</dbReference>
<keyword evidence="5 9" id="KW-0547">Nucleotide-binding</keyword>
<keyword evidence="7 9" id="KW-0694">RNA-binding</keyword>
<protein>
    <recommendedName>
        <fullName evidence="9">tRNA(Met) cytidine acetyltransferase TmcA</fullName>
        <ecNumber evidence="9">2.3.1.193</ecNumber>
    </recommendedName>
</protein>
<evidence type="ECO:0000313" key="11">
    <source>
        <dbReference type="EMBL" id="MEC5342225.1"/>
    </source>
</evidence>
<dbReference type="Proteomes" id="UP001309705">
    <property type="component" value="Unassembled WGS sequence"/>
</dbReference>
<dbReference type="InterPro" id="IPR038321">
    <property type="entry name" value="TmcA_C_sf"/>
</dbReference>
<dbReference type="EMBL" id="JAYWTM010000004">
    <property type="protein sequence ID" value="MEC5342225.1"/>
    <property type="molecule type" value="Genomic_DNA"/>
</dbReference>
<comment type="caution">
    <text evidence="9">Lacks conserved residue(s) required for the propagation of feature annotation.</text>
</comment>
<evidence type="ECO:0000256" key="5">
    <source>
        <dbReference type="ARBA" id="ARBA00022741"/>
    </source>
</evidence>
<evidence type="ECO:0000256" key="4">
    <source>
        <dbReference type="ARBA" id="ARBA00022694"/>
    </source>
</evidence>
<dbReference type="InterPro" id="IPR033442">
    <property type="entry name" value="TmcA_tRNA_bind"/>
</dbReference>
<dbReference type="PANTHER" id="PTHR10925:SF5">
    <property type="entry name" value="RNA CYTIDINE ACETYLTRANSFERASE"/>
    <property type="match status" value="1"/>
</dbReference>
<evidence type="ECO:0000256" key="6">
    <source>
        <dbReference type="ARBA" id="ARBA00022840"/>
    </source>
</evidence>
<reference evidence="11 12" key="1">
    <citation type="journal article" date="2017" name="Int. J. Syst. Evol. Microbiol.">
        <title>Brenneria populi subsp. brevivirga subsp. nov. isolated from symptomatic bark of Populus x euramericana canker, and description of Brenneria populi subsp. populi subsp. nov.</title>
        <authorList>
            <person name="Zheng M.H."/>
            <person name="Piao C.G."/>
            <person name="Xue H."/>
            <person name="Guo M.W."/>
            <person name="Li Y."/>
        </authorList>
    </citation>
    <scope>NUCLEOTIDE SEQUENCE [LARGE SCALE GENOMIC DNA]</scope>
    <source>
        <strain evidence="11 12">D9-5</strain>
    </source>
</reference>
<feature type="binding site" evidence="9">
    <location>
        <position position="182"/>
    </location>
    <ligand>
        <name>ATP</name>
        <dbReference type="ChEBI" id="CHEBI:30616"/>
    </ligand>
</feature>
<dbReference type="InterPro" id="IPR027417">
    <property type="entry name" value="P-loop_NTPase"/>
</dbReference>
<dbReference type="Gene3D" id="1.20.120.890">
    <property type="entry name" value="tRNA(Met) cytidine acetyltransferase, tail domain"/>
    <property type="match status" value="1"/>
</dbReference>
<comment type="caution">
    <text evidence="11">The sequence shown here is derived from an EMBL/GenBank/DDBJ whole genome shotgun (WGS) entry which is preliminary data.</text>
</comment>
<dbReference type="InterPro" id="IPR013562">
    <property type="entry name" value="TmcA/NAT10_N"/>
</dbReference>
<comment type="subcellular location">
    <subcellularLocation>
        <location evidence="9">Cytoplasm</location>
    </subcellularLocation>
</comment>
<keyword evidence="2 9" id="KW-0820">tRNA-binding</keyword>
<feature type="domain" description="N-acetyltransferase" evidence="10">
    <location>
        <begin position="358"/>
        <end position="542"/>
    </location>
</feature>
<dbReference type="Pfam" id="PF08351">
    <property type="entry name" value="TmcA_N"/>
    <property type="match status" value="1"/>
</dbReference>
<comment type="catalytic activity">
    <reaction evidence="9">
        <text>cytidine(34) in elongator tRNA(Met) + acetyl-CoA + ATP + H2O = N(4)-acetylcytidine(34) in elongator tRNA(Met) + ADP + phosphate + CoA + H(+)</text>
        <dbReference type="Rhea" id="RHEA:43788"/>
        <dbReference type="Rhea" id="RHEA-COMP:10693"/>
        <dbReference type="Rhea" id="RHEA-COMP:10694"/>
        <dbReference type="ChEBI" id="CHEBI:15377"/>
        <dbReference type="ChEBI" id="CHEBI:15378"/>
        <dbReference type="ChEBI" id="CHEBI:30616"/>
        <dbReference type="ChEBI" id="CHEBI:43474"/>
        <dbReference type="ChEBI" id="CHEBI:57287"/>
        <dbReference type="ChEBI" id="CHEBI:57288"/>
        <dbReference type="ChEBI" id="CHEBI:74900"/>
        <dbReference type="ChEBI" id="CHEBI:82748"/>
        <dbReference type="ChEBI" id="CHEBI:456216"/>
        <dbReference type="EC" id="2.3.1.193"/>
    </reaction>
</comment>
<dbReference type="Pfam" id="PF17176">
    <property type="entry name" value="tRNA_bind_3"/>
    <property type="match status" value="1"/>
</dbReference>
<proteinExistence type="inferred from homology"/>
<evidence type="ECO:0000256" key="8">
    <source>
        <dbReference type="ARBA" id="ARBA00023315"/>
    </source>
</evidence>
<organism evidence="11 12">
    <name type="scientific">Brenneria populi</name>
    <dbReference type="NCBI Taxonomy" id="1505588"/>
    <lineage>
        <taxon>Bacteria</taxon>
        <taxon>Pseudomonadati</taxon>
        <taxon>Pseudomonadota</taxon>
        <taxon>Gammaproteobacteria</taxon>
        <taxon>Enterobacterales</taxon>
        <taxon>Pectobacteriaceae</taxon>
        <taxon>Brenneria</taxon>
    </lineage>
</organism>
<dbReference type="CDD" id="cd04301">
    <property type="entry name" value="NAT_SF"/>
    <property type="match status" value="1"/>
</dbReference>
<dbReference type="EC" id="2.3.1.193" evidence="9"/>
<keyword evidence="6 9" id="KW-0067">ATP-binding</keyword>
<dbReference type="Gene3D" id="3.40.630.30">
    <property type="match status" value="1"/>
</dbReference>
<dbReference type="PROSITE" id="PS51186">
    <property type="entry name" value="GNAT"/>
    <property type="match status" value="1"/>
</dbReference>
<dbReference type="InterPro" id="IPR032672">
    <property type="entry name" value="TmcA/NAT10/Kre33"/>
</dbReference>
<dbReference type="HAMAP" id="MF_01886">
    <property type="entry name" value="tRNA_acetyltr_TmcA"/>
    <property type="match status" value="1"/>
</dbReference>